<dbReference type="RefSeq" id="WP_149079599.1">
    <property type="nucleotide sequence ID" value="NZ_VTAW01000001.1"/>
</dbReference>
<dbReference type="PANTHER" id="PTHR12126:SF11">
    <property type="entry name" value="NADH DEHYDROGENASE [UBIQUINONE] 1 ALPHA SUBCOMPLEX SUBUNIT 9, MITOCHONDRIAL"/>
    <property type="match status" value="1"/>
</dbReference>
<dbReference type="Pfam" id="PF13460">
    <property type="entry name" value="NAD_binding_10"/>
    <property type="match status" value="1"/>
</dbReference>
<dbReference type="PANTHER" id="PTHR12126">
    <property type="entry name" value="NADH-UBIQUINONE OXIDOREDUCTASE 39 KDA SUBUNIT-RELATED"/>
    <property type="match status" value="1"/>
</dbReference>
<protein>
    <submittedName>
        <fullName evidence="3">NAD(P)H-binding protein</fullName>
    </submittedName>
</protein>
<organism evidence="3 4">
    <name type="scientific">Natrialba swarupiae</name>
    <dbReference type="NCBI Taxonomy" id="2448032"/>
    <lineage>
        <taxon>Archaea</taxon>
        <taxon>Methanobacteriati</taxon>
        <taxon>Methanobacteriota</taxon>
        <taxon>Stenosarchaea group</taxon>
        <taxon>Halobacteria</taxon>
        <taxon>Halobacteriales</taxon>
        <taxon>Natrialbaceae</taxon>
        <taxon>Natrialba</taxon>
    </lineage>
</organism>
<evidence type="ECO:0000313" key="4">
    <source>
        <dbReference type="Proteomes" id="UP000324104"/>
    </source>
</evidence>
<proteinExistence type="predicted"/>
<dbReference type="InterPro" id="IPR036291">
    <property type="entry name" value="NAD(P)-bd_dom_sf"/>
</dbReference>
<comment type="caution">
    <text evidence="3">The sequence shown here is derived from an EMBL/GenBank/DDBJ whole genome shotgun (WGS) entry which is preliminary data.</text>
</comment>
<dbReference type="GO" id="GO:0044877">
    <property type="term" value="F:protein-containing complex binding"/>
    <property type="evidence" value="ECO:0007669"/>
    <property type="project" value="TreeGrafter"/>
</dbReference>
<dbReference type="InterPro" id="IPR051207">
    <property type="entry name" value="ComplexI_NDUFA9_subunit"/>
</dbReference>
<accession>A0A5D5AV88</accession>
<feature type="domain" description="NAD(P)-binding" evidence="2">
    <location>
        <begin position="7"/>
        <end position="146"/>
    </location>
</feature>
<reference evidence="3 4" key="1">
    <citation type="submission" date="2019-08" db="EMBL/GenBank/DDBJ databases">
        <title>Archaea genome.</title>
        <authorList>
            <person name="Kajale S."/>
            <person name="Shouche Y."/>
            <person name="Deshpande N."/>
            <person name="Sharma A."/>
        </authorList>
    </citation>
    <scope>NUCLEOTIDE SEQUENCE [LARGE SCALE GENOMIC DNA]</scope>
    <source>
        <strain evidence="3 4">ESP3B_9</strain>
    </source>
</reference>
<keyword evidence="4" id="KW-1185">Reference proteome</keyword>
<dbReference type="Gene3D" id="3.40.50.720">
    <property type="entry name" value="NAD(P)-binding Rossmann-like Domain"/>
    <property type="match status" value="1"/>
</dbReference>
<dbReference type="Proteomes" id="UP000324104">
    <property type="component" value="Unassembled WGS sequence"/>
</dbReference>
<name>A0A5D5AV88_9EURY</name>
<evidence type="ECO:0000313" key="3">
    <source>
        <dbReference type="EMBL" id="TYT63792.1"/>
    </source>
</evidence>
<dbReference type="InterPro" id="IPR016040">
    <property type="entry name" value="NAD(P)-bd_dom"/>
</dbReference>
<feature type="region of interest" description="Disordered" evidence="1">
    <location>
        <begin position="274"/>
        <end position="336"/>
    </location>
</feature>
<evidence type="ECO:0000256" key="1">
    <source>
        <dbReference type="SAM" id="MobiDB-lite"/>
    </source>
</evidence>
<feature type="compositionally biased region" description="Basic and acidic residues" evidence="1">
    <location>
        <begin position="298"/>
        <end position="336"/>
    </location>
</feature>
<sequence>MNVFVAGGSGFVGRSVCRVLVDRGHGVTAASRTPDPSELPADVEAVSVDVTDPDLDDAVAGHDAVVNLVALPSHVQARGRSHESVHADGTRHLVAASERTGVDRFVQLSGLGVDSGVETAYFKAKRRAERIVRESSLEWVIFRPSVIFGDGCAFVPFLERLAPPLVIPLPGGGRTPLQPIWVEDLTPLIADGLAEDRHVGNAYEIGGPERLTLAEIVTRVRDGVVVPIPMALTAVLATLVDPLPWIPVGRDQYRALTLENTTRNDALAAFDVDPDSLRPFSADVPSEGEISAAASSEPVRRERRTDGKRHTSAEPHTDGEPHTRSERPERDSGVRP</sequence>
<gene>
    <name evidence="3" type="ORF">FYC77_00785</name>
</gene>
<dbReference type="AlphaFoldDB" id="A0A5D5AV88"/>
<dbReference type="EMBL" id="VTAW01000001">
    <property type="protein sequence ID" value="TYT63792.1"/>
    <property type="molecule type" value="Genomic_DNA"/>
</dbReference>
<dbReference type="SUPFAM" id="SSF51735">
    <property type="entry name" value="NAD(P)-binding Rossmann-fold domains"/>
    <property type="match status" value="1"/>
</dbReference>
<evidence type="ECO:0000259" key="2">
    <source>
        <dbReference type="Pfam" id="PF13460"/>
    </source>
</evidence>